<gene>
    <name evidence="1" type="ORF">A4A49_43502</name>
</gene>
<dbReference type="Gramene" id="OIT18781">
    <property type="protein sequence ID" value="OIT18781"/>
    <property type="gene ID" value="A4A49_43502"/>
</dbReference>
<proteinExistence type="predicted"/>
<comment type="caution">
    <text evidence="1">The sequence shown here is derived from an EMBL/GenBank/DDBJ whole genome shotgun (WGS) entry which is preliminary data.</text>
</comment>
<reference evidence="1" key="1">
    <citation type="submission" date="2016-11" db="EMBL/GenBank/DDBJ databases">
        <title>The genome of Nicotiana attenuata.</title>
        <authorList>
            <person name="Xu S."/>
            <person name="Brockmoeller T."/>
            <person name="Gaquerel E."/>
            <person name="Navarro A."/>
            <person name="Kuhl H."/>
            <person name="Gase K."/>
            <person name="Ling Z."/>
            <person name="Zhou W."/>
            <person name="Kreitzer C."/>
            <person name="Stanke M."/>
            <person name="Tang H."/>
            <person name="Lyons E."/>
            <person name="Pandey P."/>
            <person name="Pandey S.P."/>
            <person name="Timmermann B."/>
            <person name="Baldwin I.T."/>
        </authorList>
    </citation>
    <scope>NUCLEOTIDE SEQUENCE [LARGE SCALE GENOMIC DNA]</scope>
    <source>
        <strain evidence="1">UT</strain>
    </source>
</reference>
<evidence type="ECO:0000313" key="1">
    <source>
        <dbReference type="EMBL" id="OIT18781.1"/>
    </source>
</evidence>
<dbReference type="Proteomes" id="UP000187609">
    <property type="component" value="Unassembled WGS sequence"/>
</dbReference>
<protein>
    <submittedName>
        <fullName evidence="1">Uncharacterized protein</fullName>
    </submittedName>
</protein>
<keyword evidence="2" id="KW-1185">Reference proteome</keyword>
<sequence length="70" mass="8333">MMKNLVDILKFIICLLEILQHHLKQLRKLWLASCLKNHEAHYCQPSDYQQEIGVVTGNWGLWCFRWGFSS</sequence>
<name>A0A1J6JLU0_NICAT</name>
<accession>A0A1J6JLU0</accession>
<dbReference type="EMBL" id="MJEQ01017507">
    <property type="protein sequence ID" value="OIT18781.1"/>
    <property type="molecule type" value="Genomic_DNA"/>
</dbReference>
<dbReference type="AlphaFoldDB" id="A0A1J6JLU0"/>
<organism evidence="1 2">
    <name type="scientific">Nicotiana attenuata</name>
    <name type="common">Coyote tobacco</name>
    <dbReference type="NCBI Taxonomy" id="49451"/>
    <lineage>
        <taxon>Eukaryota</taxon>
        <taxon>Viridiplantae</taxon>
        <taxon>Streptophyta</taxon>
        <taxon>Embryophyta</taxon>
        <taxon>Tracheophyta</taxon>
        <taxon>Spermatophyta</taxon>
        <taxon>Magnoliopsida</taxon>
        <taxon>eudicotyledons</taxon>
        <taxon>Gunneridae</taxon>
        <taxon>Pentapetalae</taxon>
        <taxon>asterids</taxon>
        <taxon>lamiids</taxon>
        <taxon>Solanales</taxon>
        <taxon>Solanaceae</taxon>
        <taxon>Nicotianoideae</taxon>
        <taxon>Nicotianeae</taxon>
        <taxon>Nicotiana</taxon>
    </lineage>
</organism>
<evidence type="ECO:0000313" key="2">
    <source>
        <dbReference type="Proteomes" id="UP000187609"/>
    </source>
</evidence>